<feature type="non-terminal residue" evidence="1">
    <location>
        <position position="206"/>
    </location>
</feature>
<protein>
    <submittedName>
        <fullName evidence="1">Uncharacterized protein</fullName>
    </submittedName>
</protein>
<comment type="caution">
    <text evidence="1">The sequence shown here is derived from an EMBL/GenBank/DDBJ whole genome shotgun (WGS) entry which is preliminary data.</text>
</comment>
<sequence length="206" mass="22925">MSSSMFSSPQLLHAACGYITGRHSKLEAVIEHYHLLSPHNVGYHTLGLVTFMLSVRYLGGGTIEWSITRRLSCSSAEWSCRVKIKFEYRTDTGRTIRSSHLVDLNSSDALAVIGTDSPLSSLLVRRNGRATLDVTSEVELHSSVGVDELRFSYLLPDPAVRGGFLLDDGKSWLQFPIIKDVLALQSGYFHGLVSEYPLLDPREDRI</sequence>
<gene>
    <name evidence="1" type="ORF">PFISCL1PPCAC_18353</name>
</gene>
<accession>A0AAV5W5F4</accession>
<name>A0AAV5W5F4_9BILA</name>
<dbReference type="AlphaFoldDB" id="A0AAV5W5F4"/>
<keyword evidence="2" id="KW-1185">Reference proteome</keyword>
<evidence type="ECO:0000313" key="1">
    <source>
        <dbReference type="EMBL" id="GMT27056.1"/>
    </source>
</evidence>
<dbReference type="Proteomes" id="UP001432322">
    <property type="component" value="Unassembled WGS sequence"/>
</dbReference>
<reference evidence="1" key="1">
    <citation type="submission" date="2023-10" db="EMBL/GenBank/DDBJ databases">
        <title>Genome assembly of Pristionchus species.</title>
        <authorList>
            <person name="Yoshida K."/>
            <person name="Sommer R.J."/>
        </authorList>
    </citation>
    <scope>NUCLEOTIDE SEQUENCE</scope>
    <source>
        <strain evidence="1">RS5133</strain>
    </source>
</reference>
<dbReference type="EMBL" id="BTSY01000005">
    <property type="protein sequence ID" value="GMT27056.1"/>
    <property type="molecule type" value="Genomic_DNA"/>
</dbReference>
<proteinExistence type="predicted"/>
<evidence type="ECO:0000313" key="2">
    <source>
        <dbReference type="Proteomes" id="UP001432322"/>
    </source>
</evidence>
<organism evidence="1 2">
    <name type="scientific">Pristionchus fissidentatus</name>
    <dbReference type="NCBI Taxonomy" id="1538716"/>
    <lineage>
        <taxon>Eukaryota</taxon>
        <taxon>Metazoa</taxon>
        <taxon>Ecdysozoa</taxon>
        <taxon>Nematoda</taxon>
        <taxon>Chromadorea</taxon>
        <taxon>Rhabditida</taxon>
        <taxon>Rhabditina</taxon>
        <taxon>Diplogasteromorpha</taxon>
        <taxon>Diplogasteroidea</taxon>
        <taxon>Neodiplogasteridae</taxon>
        <taxon>Pristionchus</taxon>
    </lineage>
</organism>